<evidence type="ECO:0000313" key="4">
    <source>
        <dbReference type="EMBL" id="EFE75802.2"/>
    </source>
</evidence>
<dbReference type="InterPro" id="IPR000873">
    <property type="entry name" value="AMP-dep_synth/lig_dom"/>
</dbReference>
<dbReference type="InterPro" id="IPR025110">
    <property type="entry name" value="AMP-bd_C"/>
</dbReference>
<dbReference type="InterPro" id="IPR045851">
    <property type="entry name" value="AMP-bd_C_sf"/>
</dbReference>
<dbReference type="Gene3D" id="3.30.300.30">
    <property type="match status" value="1"/>
</dbReference>
<dbReference type="PRINTS" id="PR00154">
    <property type="entry name" value="AMPBINDING"/>
</dbReference>
<gene>
    <name evidence="4" type="ORF">SSGG_03169</name>
</gene>
<dbReference type="SUPFAM" id="SSF56801">
    <property type="entry name" value="Acetyl-CoA synthetase-like"/>
    <property type="match status" value="1"/>
</dbReference>
<dbReference type="CDD" id="cd05930">
    <property type="entry name" value="A_NRPS"/>
    <property type="match status" value="1"/>
</dbReference>
<dbReference type="InterPro" id="IPR020845">
    <property type="entry name" value="AMP-binding_CS"/>
</dbReference>
<reference evidence="5" key="2">
    <citation type="submission" date="2008-12" db="EMBL/GenBank/DDBJ databases">
        <title>Annotation of Streptomyces roseosporus strain NRRL 15998.</title>
        <authorList>
            <consortium name="The Broad Institute Genome Sequencing Platform"/>
            <consortium name="Broad Institute Microbial Sequencing Center"/>
            <person name="Fischbach M."/>
            <person name="Ward D."/>
            <person name="Young S."/>
            <person name="Kodira C.D."/>
            <person name="Zeng Q."/>
            <person name="Koehrsen M."/>
            <person name="Godfrey P."/>
            <person name="Alvarado L."/>
            <person name="Berlin A.M."/>
            <person name="Borenstein D."/>
            <person name="Chen Z."/>
            <person name="Engels R."/>
            <person name="Freedman E."/>
            <person name="Gellesch M."/>
            <person name="Goldberg J."/>
            <person name="Griggs A."/>
            <person name="Gujja S."/>
            <person name="Heiman D.I."/>
            <person name="Hepburn T.A."/>
            <person name="Howarth C."/>
            <person name="Jen D."/>
            <person name="Larson L."/>
            <person name="Lewis B."/>
            <person name="Mehta T."/>
            <person name="Park D."/>
            <person name="Pearson M."/>
            <person name="Roberts A."/>
            <person name="Saif S."/>
            <person name="Shea T.D."/>
            <person name="Shenoy N."/>
            <person name="Sisk P."/>
            <person name="Stolte C."/>
            <person name="Sykes S.N."/>
            <person name="Walk T."/>
            <person name="White J."/>
            <person name="Yandava C."/>
            <person name="Straight P."/>
            <person name="Clardy J."/>
            <person name="Hung D."/>
            <person name="Kolter R."/>
            <person name="Mekalanos J."/>
            <person name="Walker S."/>
            <person name="Walsh C.T."/>
            <person name="Wieland B.L.C."/>
            <person name="Ilzarbe M."/>
            <person name="Galagan J."/>
            <person name="Nusbaum C."/>
            <person name="Birren B."/>
        </authorList>
    </citation>
    <scope>NUCLEOTIDE SEQUENCE [LARGE SCALE GENOMIC DNA]</scope>
    <source>
        <strain evidence="5">NRRL 15998</strain>
    </source>
</reference>
<dbReference type="GO" id="GO:0031177">
    <property type="term" value="F:phosphopantetheine binding"/>
    <property type="evidence" value="ECO:0007669"/>
    <property type="project" value="TreeGrafter"/>
</dbReference>
<dbReference type="PROSITE" id="PS00455">
    <property type="entry name" value="AMP_BINDING"/>
    <property type="match status" value="1"/>
</dbReference>
<feature type="domain" description="AMP-dependent synthetase/ligase" evidence="2">
    <location>
        <begin position="51"/>
        <end position="383"/>
    </location>
</feature>
<dbReference type="PANTHER" id="PTHR45527">
    <property type="entry name" value="NONRIBOSOMAL PEPTIDE SYNTHETASE"/>
    <property type="match status" value="1"/>
</dbReference>
<dbReference type="Gene3D" id="3.40.50.12780">
    <property type="entry name" value="N-terminal domain of ligase-like"/>
    <property type="match status" value="1"/>
</dbReference>
<dbReference type="GO" id="GO:0005737">
    <property type="term" value="C:cytoplasm"/>
    <property type="evidence" value="ECO:0007669"/>
    <property type="project" value="TreeGrafter"/>
</dbReference>
<accession>D6AQL9</accession>
<evidence type="ECO:0000313" key="5">
    <source>
        <dbReference type="Proteomes" id="UP000003986"/>
    </source>
</evidence>
<reference evidence="5" key="1">
    <citation type="submission" date="2008-10" db="EMBL/GenBank/DDBJ databases">
        <authorList>
            <person name="Molnar K."/>
        </authorList>
    </citation>
    <scope>NUCLEOTIDE SEQUENCE [LARGE SCALE GENOMIC DNA]</scope>
    <source>
        <strain evidence="5">NRRL 15998</strain>
    </source>
</reference>
<sequence>MDHAGARGHRGRTRLRPPRRLHARRRRHTAGRAVTAVRGGGAMTTIWDVVAERAAADPSAVAISDRSDITYGELVERATALADAVGARAAPGSLLAVDASGGTAGVVALLAGARVRCAVLPLNLEQPPLRRARLMAEARPSLVLTEADDYGFTVAEPGAEAVPEPREPSLQDVAYVLYTSGSTGRPKGVAVPHRSLTERIAALARVPGLAAGESMVSMTALSFDISLAELLVPLSVGGRFITAPPMARLDPDAFIRFSKDHPADVVQATPSFWRLALKGGWQGSSALRVWCGGEALTPSLAGRLRPLCRELWNLYGPTEATIWATAARIDDADAVSLGEPLPGTSVCLARPTEADSTPAGLVTEPGEEGEILLYGAGLALGYLDRDDLTEKAFVTHDTPDGPRRVYRTGDRGRYRADGGLEFLGRADAQVKLRGHRLELGSVEAALEEHPTIGQAAVVLRDTERPEHTYMEAFMVAADTLEQRELRTWLRGRLPASEHPRRFTFVTELPRTTAGKVDRVKLAQWSGEPGTDKEPA</sequence>
<name>D6AQL9_STRFL</name>
<feature type="region of interest" description="Disordered" evidence="1">
    <location>
        <begin position="1"/>
        <end position="29"/>
    </location>
</feature>
<dbReference type="Proteomes" id="UP000003986">
    <property type="component" value="Unassembled WGS sequence"/>
</dbReference>
<dbReference type="Pfam" id="PF00501">
    <property type="entry name" value="AMP-binding"/>
    <property type="match status" value="1"/>
</dbReference>
<dbReference type="AlphaFoldDB" id="D6AQL9"/>
<proteinExistence type="predicted"/>
<feature type="domain" description="AMP-binding enzyme C-terminal" evidence="3">
    <location>
        <begin position="442"/>
        <end position="515"/>
    </location>
</feature>
<dbReference type="GO" id="GO:0043041">
    <property type="term" value="P:amino acid activation for nonribosomal peptide biosynthetic process"/>
    <property type="evidence" value="ECO:0007669"/>
    <property type="project" value="TreeGrafter"/>
</dbReference>
<dbReference type="InterPro" id="IPR020459">
    <property type="entry name" value="AMP-binding"/>
</dbReference>
<dbReference type="EMBL" id="DS999644">
    <property type="protein sequence ID" value="EFE75802.2"/>
    <property type="molecule type" value="Genomic_DNA"/>
</dbReference>
<dbReference type="PANTHER" id="PTHR45527:SF1">
    <property type="entry name" value="FATTY ACID SYNTHASE"/>
    <property type="match status" value="1"/>
</dbReference>
<organism evidence="4 5">
    <name type="scientific">Streptomyces filamentosus NRRL 15998</name>
    <dbReference type="NCBI Taxonomy" id="457431"/>
    <lineage>
        <taxon>Bacteria</taxon>
        <taxon>Bacillati</taxon>
        <taxon>Actinomycetota</taxon>
        <taxon>Actinomycetes</taxon>
        <taxon>Kitasatosporales</taxon>
        <taxon>Streptomycetaceae</taxon>
        <taxon>Streptomyces</taxon>
    </lineage>
</organism>
<evidence type="ECO:0000256" key="1">
    <source>
        <dbReference type="SAM" id="MobiDB-lite"/>
    </source>
</evidence>
<evidence type="ECO:0000259" key="3">
    <source>
        <dbReference type="Pfam" id="PF13193"/>
    </source>
</evidence>
<dbReference type="Pfam" id="PF13193">
    <property type="entry name" value="AMP-binding_C"/>
    <property type="match status" value="1"/>
</dbReference>
<dbReference type="GO" id="GO:0044550">
    <property type="term" value="P:secondary metabolite biosynthetic process"/>
    <property type="evidence" value="ECO:0007669"/>
    <property type="project" value="TreeGrafter"/>
</dbReference>
<protein>
    <submittedName>
        <fullName evidence="4">Phenyloxazoline synthase mbtB</fullName>
    </submittedName>
</protein>
<evidence type="ECO:0000259" key="2">
    <source>
        <dbReference type="Pfam" id="PF00501"/>
    </source>
</evidence>
<dbReference type="InterPro" id="IPR042099">
    <property type="entry name" value="ANL_N_sf"/>
</dbReference>